<reference evidence="1 2" key="1">
    <citation type="journal article" date="2016" name="Nat. Commun.">
        <title>Thousands of microbial genomes shed light on interconnected biogeochemical processes in an aquifer system.</title>
        <authorList>
            <person name="Anantharaman K."/>
            <person name="Brown C.T."/>
            <person name="Hug L.A."/>
            <person name="Sharon I."/>
            <person name="Castelle C.J."/>
            <person name="Probst A.J."/>
            <person name="Thomas B.C."/>
            <person name="Singh A."/>
            <person name="Wilkins M.J."/>
            <person name="Karaoz U."/>
            <person name="Brodie E.L."/>
            <person name="Williams K.H."/>
            <person name="Hubbard S.S."/>
            <person name="Banfield J.F."/>
        </authorList>
    </citation>
    <scope>NUCLEOTIDE SEQUENCE [LARGE SCALE GENOMIC DNA]</scope>
</reference>
<protein>
    <submittedName>
        <fullName evidence="1">Uncharacterized protein</fullName>
    </submittedName>
</protein>
<proteinExistence type="predicted"/>
<evidence type="ECO:0000313" key="2">
    <source>
        <dbReference type="Proteomes" id="UP000176634"/>
    </source>
</evidence>
<dbReference type="AlphaFoldDB" id="A0A1F6PAJ0"/>
<dbReference type="Proteomes" id="UP000176634">
    <property type="component" value="Unassembled WGS sequence"/>
</dbReference>
<evidence type="ECO:0000313" key="1">
    <source>
        <dbReference type="EMBL" id="OGH93182.1"/>
    </source>
</evidence>
<dbReference type="STRING" id="1798705.A2563_01085"/>
<dbReference type="EMBL" id="MFRA01000001">
    <property type="protein sequence ID" value="OGH93182.1"/>
    <property type="molecule type" value="Genomic_DNA"/>
</dbReference>
<accession>A0A1F6PAJ0</accession>
<organism evidence="1 2">
    <name type="scientific">Candidatus Magasanikbacteria bacterium RIFOXYD1_FULL_40_23</name>
    <dbReference type="NCBI Taxonomy" id="1798705"/>
    <lineage>
        <taxon>Bacteria</taxon>
        <taxon>Candidatus Magasanikiibacteriota</taxon>
    </lineage>
</organism>
<name>A0A1F6PAJ0_9BACT</name>
<gene>
    <name evidence="1" type="ORF">A2563_01085</name>
</gene>
<comment type="caution">
    <text evidence="1">The sequence shown here is derived from an EMBL/GenBank/DDBJ whole genome shotgun (WGS) entry which is preliminary data.</text>
</comment>
<sequence>MFQDTHGVFESVQGLTHPLRMLLLVPEILDQLKLVLWSADSVGTAQIQDAIQQVGIDGPNVVIKGTLGLDFSDSALPVDHRQWSLNQKLEAAWIILAANSFDVGCNDIGLNLKHDDAGFRFSDEGGDFMKACREVQKQLSDVLRGATTVQALASALLDKIMAKLDDSKVIDKIGITNEERKHVVVWIKHHWVHETVAYAAFKRGHVLCEVYNILDALDYYFTNGRTLKEEGVTFDGETGMETTPHCGEIFPY</sequence>